<dbReference type="InterPro" id="IPR007110">
    <property type="entry name" value="Ig-like_dom"/>
</dbReference>
<dbReference type="Pfam" id="PF07679">
    <property type="entry name" value="I-set"/>
    <property type="match status" value="1"/>
</dbReference>
<dbReference type="InterPro" id="IPR036179">
    <property type="entry name" value="Ig-like_dom_sf"/>
</dbReference>
<keyword evidence="4" id="KW-1185">Reference proteome</keyword>
<dbReference type="InParanoid" id="A0A669F0N6"/>
<dbReference type="SMART" id="SM00409">
    <property type="entry name" value="IG"/>
    <property type="match status" value="1"/>
</dbReference>
<dbReference type="GO" id="GO:0019815">
    <property type="term" value="C:B cell receptor complex"/>
    <property type="evidence" value="ECO:0007669"/>
    <property type="project" value="TreeGrafter"/>
</dbReference>
<dbReference type="PROSITE" id="PS50835">
    <property type="entry name" value="IG_LIKE"/>
    <property type="match status" value="1"/>
</dbReference>
<dbReference type="Ensembl" id="ENSONIT00000083159.1">
    <property type="protein sequence ID" value="ENSONIP00000078322.1"/>
    <property type="gene ID" value="ENSONIG00000038126.1"/>
</dbReference>
<dbReference type="OMA" id="IVINEPE"/>
<name>A0A669F0N6_ORENI</name>
<keyword evidence="1" id="KW-0393">Immunoglobulin domain</keyword>
<dbReference type="InterPro" id="IPR013098">
    <property type="entry name" value="Ig_I-set"/>
</dbReference>
<dbReference type="Proteomes" id="UP000005207">
    <property type="component" value="Linkage group LG3"/>
</dbReference>
<dbReference type="GO" id="GO:0050853">
    <property type="term" value="P:B cell receptor signaling pathway"/>
    <property type="evidence" value="ECO:0007669"/>
    <property type="project" value="TreeGrafter"/>
</dbReference>
<dbReference type="InterPro" id="IPR013783">
    <property type="entry name" value="Ig-like_fold"/>
</dbReference>
<organism evidence="3 4">
    <name type="scientific">Oreochromis niloticus</name>
    <name type="common">Nile tilapia</name>
    <name type="synonym">Tilapia nilotica</name>
    <dbReference type="NCBI Taxonomy" id="8128"/>
    <lineage>
        <taxon>Eukaryota</taxon>
        <taxon>Metazoa</taxon>
        <taxon>Chordata</taxon>
        <taxon>Craniata</taxon>
        <taxon>Vertebrata</taxon>
        <taxon>Euteleostomi</taxon>
        <taxon>Actinopterygii</taxon>
        <taxon>Neopterygii</taxon>
        <taxon>Teleostei</taxon>
        <taxon>Neoteleostei</taxon>
        <taxon>Acanthomorphata</taxon>
        <taxon>Ovalentaria</taxon>
        <taxon>Cichlomorphae</taxon>
        <taxon>Cichliformes</taxon>
        <taxon>Cichlidae</taxon>
        <taxon>African cichlids</taxon>
        <taxon>Pseudocrenilabrinae</taxon>
        <taxon>Oreochromini</taxon>
        <taxon>Oreochromis</taxon>
    </lineage>
</organism>
<evidence type="ECO:0000313" key="3">
    <source>
        <dbReference type="Ensembl" id="ENSONIP00000078322.1"/>
    </source>
</evidence>
<evidence type="ECO:0000256" key="1">
    <source>
        <dbReference type="ARBA" id="ARBA00023319"/>
    </source>
</evidence>
<sequence>MSLKGVSSGTLVVIQIPGVSFMEGETVNITCCWTEILDRVRVTWLKNQSKIKSESNSNGSQVVLKEEGKNCASLNFSKITTEDSGTYICKVTVEIPSLTEVKGNGTVITVREKTENDTDGQMDVIAIILLLQILQILGDHQSA</sequence>
<evidence type="ECO:0000259" key="2">
    <source>
        <dbReference type="PROSITE" id="PS50835"/>
    </source>
</evidence>
<reference evidence="3" key="3">
    <citation type="submission" date="2025-09" db="UniProtKB">
        <authorList>
            <consortium name="Ensembl"/>
        </authorList>
    </citation>
    <scope>IDENTIFICATION</scope>
</reference>
<dbReference type="Gene3D" id="2.60.40.10">
    <property type="entry name" value="Immunoglobulins"/>
    <property type="match status" value="1"/>
</dbReference>
<accession>A0A669F0N6</accession>
<dbReference type="InterPro" id="IPR003599">
    <property type="entry name" value="Ig_sub"/>
</dbReference>
<dbReference type="GO" id="GO:0030183">
    <property type="term" value="P:B cell differentiation"/>
    <property type="evidence" value="ECO:0007669"/>
    <property type="project" value="TreeGrafter"/>
</dbReference>
<dbReference type="GO" id="GO:0009897">
    <property type="term" value="C:external side of plasma membrane"/>
    <property type="evidence" value="ECO:0007669"/>
    <property type="project" value="TreeGrafter"/>
</dbReference>
<dbReference type="AlphaFoldDB" id="A0A669F0N6"/>
<proteinExistence type="predicted"/>
<dbReference type="GeneTree" id="ENSGT00940000177059"/>
<dbReference type="SUPFAM" id="SSF48726">
    <property type="entry name" value="Immunoglobulin"/>
    <property type="match status" value="1"/>
</dbReference>
<dbReference type="PANTHER" id="PTHR14334">
    <property type="entry name" value="B-CELL ANTIGEN RECEPTOR COMPLEX-ASSOCIATED PROTEIN"/>
    <property type="match status" value="1"/>
</dbReference>
<reference evidence="3" key="2">
    <citation type="submission" date="2025-08" db="UniProtKB">
        <authorList>
            <consortium name="Ensembl"/>
        </authorList>
    </citation>
    <scope>IDENTIFICATION</scope>
</reference>
<evidence type="ECO:0000313" key="4">
    <source>
        <dbReference type="Proteomes" id="UP000005207"/>
    </source>
</evidence>
<reference evidence="4" key="1">
    <citation type="submission" date="2012-01" db="EMBL/GenBank/DDBJ databases">
        <title>The Genome Sequence of Oreochromis niloticus (Nile Tilapia).</title>
        <authorList>
            <consortium name="Broad Institute Genome Assembly Team"/>
            <consortium name="Broad Institute Sequencing Platform"/>
            <person name="Di Palma F."/>
            <person name="Johnson J."/>
            <person name="Lander E.S."/>
            <person name="Lindblad-Toh K."/>
        </authorList>
    </citation>
    <scope>NUCLEOTIDE SEQUENCE [LARGE SCALE GENOMIC DNA]</scope>
</reference>
<dbReference type="SMART" id="SM00408">
    <property type="entry name" value="IGc2"/>
    <property type="match status" value="1"/>
</dbReference>
<feature type="domain" description="Ig-like" evidence="2">
    <location>
        <begin position="9"/>
        <end position="99"/>
    </location>
</feature>
<protein>
    <recommendedName>
        <fullName evidence="2">Ig-like domain-containing protein</fullName>
    </recommendedName>
</protein>
<dbReference type="InterPro" id="IPR003598">
    <property type="entry name" value="Ig_sub2"/>
</dbReference>